<dbReference type="Proteomes" id="UP000076486">
    <property type="component" value="Unassembled WGS sequence"/>
</dbReference>
<comment type="caution">
    <text evidence="1">The sequence shown here is derived from an EMBL/GenBank/DDBJ whole genome shotgun (WGS) entry which is preliminary data.</text>
</comment>
<name>A0A161Z926_9GAMM</name>
<organism evidence="1 2">
    <name type="scientific">Pseudoalteromonas luteoviolacea CPMOR-1</name>
    <dbReference type="NCBI Taxonomy" id="1365248"/>
    <lineage>
        <taxon>Bacteria</taxon>
        <taxon>Pseudomonadati</taxon>
        <taxon>Pseudomonadota</taxon>
        <taxon>Gammaproteobacteria</taxon>
        <taxon>Alteromonadales</taxon>
        <taxon>Pseudoalteromonadaceae</taxon>
        <taxon>Pseudoalteromonas</taxon>
    </lineage>
</organism>
<gene>
    <name evidence="1" type="ORF">N473_01315</name>
</gene>
<protein>
    <submittedName>
        <fullName evidence="1">Uncharacterized protein</fullName>
    </submittedName>
</protein>
<dbReference type="PATRIC" id="fig|1365248.3.peg.1437"/>
<evidence type="ECO:0000313" key="2">
    <source>
        <dbReference type="Proteomes" id="UP000076486"/>
    </source>
</evidence>
<dbReference type="AlphaFoldDB" id="A0A161Z926"/>
<proteinExistence type="predicted"/>
<sequence>MAKKKNVQNWNKSRYIAETERVRVWFDGAALIIRELSIGIVLYD</sequence>
<accession>A0A161Z926</accession>
<reference evidence="1 2" key="1">
    <citation type="submission" date="2013-07" db="EMBL/GenBank/DDBJ databases">
        <title>Comparative Genomic and Metabolomic Analysis of Twelve Strains of Pseudoalteromonas luteoviolacea.</title>
        <authorList>
            <person name="Vynne N.G."/>
            <person name="Mansson M."/>
            <person name="Gram L."/>
        </authorList>
    </citation>
    <scope>NUCLEOTIDE SEQUENCE [LARGE SCALE GENOMIC DNA]</scope>
    <source>
        <strain evidence="1 2">CPMOR-1</strain>
    </source>
</reference>
<dbReference type="EMBL" id="AUYC01000018">
    <property type="protein sequence ID" value="KZN65241.1"/>
    <property type="molecule type" value="Genomic_DNA"/>
</dbReference>
<evidence type="ECO:0000313" key="1">
    <source>
        <dbReference type="EMBL" id="KZN65241.1"/>
    </source>
</evidence>